<keyword evidence="1" id="KW-0472">Membrane</keyword>
<dbReference type="STRING" id="1048205.AB852_16395"/>
<feature type="transmembrane region" description="Helical" evidence="1">
    <location>
        <begin position="210"/>
        <end position="228"/>
    </location>
</feature>
<feature type="transmembrane region" description="Helical" evidence="1">
    <location>
        <begin position="125"/>
        <end position="145"/>
    </location>
</feature>
<dbReference type="AlphaFoldDB" id="A0A1Q4V8L0"/>
<keyword evidence="1" id="KW-1133">Transmembrane helix</keyword>
<feature type="transmembrane region" description="Helical" evidence="1">
    <location>
        <begin position="235"/>
        <end position="254"/>
    </location>
</feature>
<evidence type="ECO:0000313" key="3">
    <source>
        <dbReference type="Proteomes" id="UP000186455"/>
    </source>
</evidence>
<name>A0A1Q4V8L0_9ACTN</name>
<keyword evidence="1" id="KW-0812">Transmembrane</keyword>
<accession>A0A1Q4V8L0</accession>
<dbReference type="Proteomes" id="UP000186455">
    <property type="component" value="Unassembled WGS sequence"/>
</dbReference>
<dbReference type="EMBL" id="LFBV01000003">
    <property type="protein sequence ID" value="OKH94183.1"/>
    <property type="molecule type" value="Genomic_DNA"/>
</dbReference>
<keyword evidence="3" id="KW-1185">Reference proteome</keyword>
<evidence type="ECO:0000256" key="1">
    <source>
        <dbReference type="SAM" id="Phobius"/>
    </source>
</evidence>
<gene>
    <name evidence="2" type="ORF">AB852_16395</name>
</gene>
<reference evidence="2 3" key="1">
    <citation type="submission" date="2015-06" db="EMBL/GenBank/DDBJ databases">
        <title>Cloning and characterization of the uncialamcin biosynthetic gene cluster.</title>
        <authorList>
            <person name="Yan X."/>
            <person name="Huang T."/>
            <person name="Ge H."/>
            <person name="Shen B."/>
        </authorList>
    </citation>
    <scope>NUCLEOTIDE SEQUENCE [LARGE SCALE GENOMIC DNA]</scope>
    <source>
        <strain evidence="2 3">DCA2648</strain>
    </source>
</reference>
<protein>
    <submittedName>
        <fullName evidence="2">Membrane protein</fullName>
    </submittedName>
</protein>
<organism evidence="2 3">
    <name type="scientific">Streptomyces uncialis</name>
    <dbReference type="NCBI Taxonomy" id="1048205"/>
    <lineage>
        <taxon>Bacteria</taxon>
        <taxon>Bacillati</taxon>
        <taxon>Actinomycetota</taxon>
        <taxon>Actinomycetes</taxon>
        <taxon>Kitasatosporales</taxon>
        <taxon>Streptomycetaceae</taxon>
        <taxon>Streptomyces</taxon>
    </lineage>
</organism>
<dbReference type="RefSeq" id="WP_143201244.1">
    <property type="nucleotide sequence ID" value="NZ_LFBV01000003.1"/>
</dbReference>
<feature type="transmembrane region" description="Helical" evidence="1">
    <location>
        <begin position="54"/>
        <end position="72"/>
    </location>
</feature>
<evidence type="ECO:0000313" key="2">
    <source>
        <dbReference type="EMBL" id="OKH94183.1"/>
    </source>
</evidence>
<sequence>MTARCEPRAFPSRSRSLGRALLGGLVMATALGAGTAVGSVLTKAAGLDGVPARLVSAALVSAIATPLVLLAARRARLPARLLGTGGPRAMFRAFLAGSGVTAAAAALVMGTATAAGLLRWSAPDLVTLAGFLVTNGVVALLLEAWPEEVTLRGYTWAALRERFRGLCAGLATTVVFLLVPGASTVVRAVVGRALGEDEVPPLGLAPPGQSTADYLILLAVFGTALVVARTAVPGPAPLGAAIGAHLVFLTVNRVVFDGEARGAGWSAELSSPDAALLVPAYLLVAVAGFRLYRRVRPPVPARRYDCPGTLGP</sequence>
<feature type="transmembrane region" description="Helical" evidence="1">
    <location>
        <begin position="93"/>
        <end position="119"/>
    </location>
</feature>
<comment type="caution">
    <text evidence="2">The sequence shown here is derived from an EMBL/GenBank/DDBJ whole genome shotgun (WGS) entry which is preliminary data.</text>
</comment>
<proteinExistence type="predicted"/>
<feature type="transmembrane region" description="Helical" evidence="1">
    <location>
        <begin position="274"/>
        <end position="292"/>
    </location>
</feature>
<feature type="transmembrane region" description="Helical" evidence="1">
    <location>
        <begin position="166"/>
        <end position="190"/>
    </location>
</feature>